<sequence length="173" mass="18655">MMAMAMYDVLSNPTSVELLSILVWEHIVGLPPDLLMHMAALFVGETLRMVVNLDRVGPLLCLANTQGRRITCALLFAVPGVSAESLNFQASLLRKPLFGSTCTPLVAPLLLVVSFSEAIAPLWLLGMTVGKHSRVLDPFFELALMDTTPDLALPSKEGGLPICPVKCKRVPCG</sequence>
<dbReference type="EMBL" id="JBEDUW010000002">
    <property type="protein sequence ID" value="KAK9943632.1"/>
    <property type="molecule type" value="Genomic_DNA"/>
</dbReference>
<organism evidence="1 2">
    <name type="scientific">Rubus argutus</name>
    <name type="common">Southern blackberry</name>
    <dbReference type="NCBI Taxonomy" id="59490"/>
    <lineage>
        <taxon>Eukaryota</taxon>
        <taxon>Viridiplantae</taxon>
        <taxon>Streptophyta</taxon>
        <taxon>Embryophyta</taxon>
        <taxon>Tracheophyta</taxon>
        <taxon>Spermatophyta</taxon>
        <taxon>Magnoliopsida</taxon>
        <taxon>eudicotyledons</taxon>
        <taxon>Gunneridae</taxon>
        <taxon>Pentapetalae</taxon>
        <taxon>rosids</taxon>
        <taxon>fabids</taxon>
        <taxon>Rosales</taxon>
        <taxon>Rosaceae</taxon>
        <taxon>Rosoideae</taxon>
        <taxon>Rosoideae incertae sedis</taxon>
        <taxon>Rubus</taxon>
    </lineage>
</organism>
<evidence type="ECO:0000313" key="2">
    <source>
        <dbReference type="Proteomes" id="UP001457282"/>
    </source>
</evidence>
<gene>
    <name evidence="1" type="ORF">M0R45_009235</name>
</gene>
<evidence type="ECO:0000313" key="1">
    <source>
        <dbReference type="EMBL" id="KAK9943632.1"/>
    </source>
</evidence>
<comment type="caution">
    <text evidence="1">The sequence shown here is derived from an EMBL/GenBank/DDBJ whole genome shotgun (WGS) entry which is preliminary data.</text>
</comment>
<name>A0AAW1Y499_RUBAR</name>
<proteinExistence type="predicted"/>
<reference evidence="1 2" key="1">
    <citation type="journal article" date="2023" name="G3 (Bethesda)">
        <title>A chromosome-length genome assembly and annotation of blackberry (Rubus argutus, cv. 'Hillquist').</title>
        <authorList>
            <person name="Bruna T."/>
            <person name="Aryal R."/>
            <person name="Dudchenko O."/>
            <person name="Sargent D.J."/>
            <person name="Mead D."/>
            <person name="Buti M."/>
            <person name="Cavallini A."/>
            <person name="Hytonen T."/>
            <person name="Andres J."/>
            <person name="Pham M."/>
            <person name="Weisz D."/>
            <person name="Mascagni F."/>
            <person name="Usai G."/>
            <person name="Natali L."/>
            <person name="Bassil N."/>
            <person name="Fernandez G.E."/>
            <person name="Lomsadze A."/>
            <person name="Armour M."/>
            <person name="Olukolu B."/>
            <person name="Poorten T."/>
            <person name="Britton C."/>
            <person name="Davik J."/>
            <person name="Ashrafi H."/>
            <person name="Aiden E.L."/>
            <person name="Borodovsky M."/>
            <person name="Worthington M."/>
        </authorList>
    </citation>
    <scope>NUCLEOTIDE SEQUENCE [LARGE SCALE GENOMIC DNA]</scope>
    <source>
        <strain evidence="1">PI 553951</strain>
    </source>
</reference>
<keyword evidence="2" id="KW-1185">Reference proteome</keyword>
<dbReference type="Proteomes" id="UP001457282">
    <property type="component" value="Unassembled WGS sequence"/>
</dbReference>
<dbReference type="AlphaFoldDB" id="A0AAW1Y499"/>
<accession>A0AAW1Y499</accession>
<protein>
    <submittedName>
        <fullName evidence="1">Uncharacterized protein</fullName>
    </submittedName>
</protein>